<feature type="transmembrane region" description="Helical" evidence="11">
    <location>
        <begin position="177"/>
        <end position="197"/>
    </location>
</feature>
<dbReference type="EMBL" id="CP041636">
    <property type="protein sequence ID" value="QDO99244.1"/>
    <property type="molecule type" value="Genomic_DNA"/>
</dbReference>
<dbReference type="SMART" id="SM00388">
    <property type="entry name" value="HisKA"/>
    <property type="match status" value="1"/>
</dbReference>
<evidence type="ECO:0000256" key="8">
    <source>
        <dbReference type="ARBA" id="ARBA00022840"/>
    </source>
</evidence>
<dbReference type="PROSITE" id="PS50109">
    <property type="entry name" value="HIS_KIN"/>
    <property type="match status" value="1"/>
</dbReference>
<protein>
    <recommendedName>
        <fullName evidence="3">histidine kinase</fullName>
        <ecNumber evidence="3">2.7.13.3</ecNumber>
    </recommendedName>
</protein>
<name>A0A516H629_9PROT</name>
<dbReference type="RefSeq" id="WP_144258240.1">
    <property type="nucleotide sequence ID" value="NZ_CP041636.1"/>
</dbReference>
<feature type="domain" description="Histidine kinase" evidence="12">
    <location>
        <begin position="233"/>
        <end position="453"/>
    </location>
</feature>
<keyword evidence="10 11" id="KW-0472">Membrane</keyword>
<evidence type="ECO:0000256" key="3">
    <source>
        <dbReference type="ARBA" id="ARBA00012438"/>
    </source>
</evidence>
<accession>A0A516H629</accession>
<dbReference type="SUPFAM" id="SSF55874">
    <property type="entry name" value="ATPase domain of HSP90 chaperone/DNA topoisomerase II/histidine kinase"/>
    <property type="match status" value="1"/>
</dbReference>
<dbReference type="Pfam" id="PF02518">
    <property type="entry name" value="HATPase_c"/>
    <property type="match status" value="1"/>
</dbReference>
<keyword evidence="6" id="KW-0547">Nucleotide-binding</keyword>
<keyword evidence="5" id="KW-0808">Transferase</keyword>
<evidence type="ECO:0000256" key="5">
    <source>
        <dbReference type="ARBA" id="ARBA00022679"/>
    </source>
</evidence>
<dbReference type="InterPro" id="IPR003594">
    <property type="entry name" value="HATPase_dom"/>
</dbReference>
<evidence type="ECO:0000313" key="14">
    <source>
        <dbReference type="Proteomes" id="UP000317496"/>
    </source>
</evidence>
<dbReference type="InterPro" id="IPR003661">
    <property type="entry name" value="HisK_dim/P_dom"/>
</dbReference>
<comment type="catalytic activity">
    <reaction evidence="1">
        <text>ATP + protein L-histidine = ADP + protein N-phospho-L-histidine.</text>
        <dbReference type="EC" id="2.7.13.3"/>
    </reaction>
</comment>
<gene>
    <name evidence="13" type="ORF">FNB15_19060</name>
</gene>
<dbReference type="InterPro" id="IPR036890">
    <property type="entry name" value="HATPase_C_sf"/>
</dbReference>
<organism evidence="13 14">
    <name type="scientific">Ferrovibrio terrae</name>
    <dbReference type="NCBI Taxonomy" id="2594003"/>
    <lineage>
        <taxon>Bacteria</taxon>
        <taxon>Pseudomonadati</taxon>
        <taxon>Pseudomonadota</taxon>
        <taxon>Alphaproteobacteria</taxon>
        <taxon>Rhodospirillales</taxon>
        <taxon>Rhodospirillaceae</taxon>
        <taxon>Ferrovibrio</taxon>
    </lineage>
</organism>
<evidence type="ECO:0000259" key="12">
    <source>
        <dbReference type="PROSITE" id="PS50109"/>
    </source>
</evidence>
<dbReference type="GO" id="GO:0005524">
    <property type="term" value="F:ATP binding"/>
    <property type="evidence" value="ECO:0007669"/>
    <property type="project" value="UniProtKB-KW"/>
</dbReference>
<evidence type="ECO:0000256" key="1">
    <source>
        <dbReference type="ARBA" id="ARBA00000085"/>
    </source>
</evidence>
<dbReference type="SMART" id="SM00387">
    <property type="entry name" value="HATPase_c"/>
    <property type="match status" value="1"/>
</dbReference>
<dbReference type="PANTHER" id="PTHR43047:SF72">
    <property type="entry name" value="OSMOSENSING HISTIDINE PROTEIN KINASE SLN1"/>
    <property type="match status" value="1"/>
</dbReference>
<dbReference type="Gene3D" id="3.30.565.10">
    <property type="entry name" value="Histidine kinase-like ATPase, C-terminal domain"/>
    <property type="match status" value="1"/>
</dbReference>
<dbReference type="InterPro" id="IPR004358">
    <property type="entry name" value="Sig_transdc_His_kin-like_C"/>
</dbReference>
<dbReference type="GO" id="GO:0005886">
    <property type="term" value="C:plasma membrane"/>
    <property type="evidence" value="ECO:0007669"/>
    <property type="project" value="TreeGrafter"/>
</dbReference>
<evidence type="ECO:0000256" key="9">
    <source>
        <dbReference type="ARBA" id="ARBA00023012"/>
    </source>
</evidence>
<evidence type="ECO:0000313" key="13">
    <source>
        <dbReference type="EMBL" id="QDO99244.1"/>
    </source>
</evidence>
<dbReference type="InterPro" id="IPR005467">
    <property type="entry name" value="His_kinase_dom"/>
</dbReference>
<dbReference type="CDD" id="cd00082">
    <property type="entry name" value="HisKA"/>
    <property type="match status" value="1"/>
</dbReference>
<sequence length="465" mass="50721">MLGRRQITFIIILVVLGAFGVALYVQNALTSVARDLPVTLLDQERDAETMIREVANLAWAIEAWQHDPQGDGRARVVAHMISSRARAEALRANYNLDNMVGAAGMHAVASPALQDLTRWLDEGVPGQPPGSPAVLTLMQARARDAEFRLIALLGQSRSTARDMLLNQERRLDRFADGVGLLTAFIAMLVIGLVLLLFRERRVVDLKEQAELTALAAKRSAEEANRAKSEFLANMSHELRTPLNAIIGFSSIIRNEMLGKVSIPRYREYAGDIHASGEHLLAIINDILDLSKVEAGKYELAEQDFDADEIMTAALRLVREKVERSDVDLRVIPPEGLVQLSADRRALLQVLINLLANALKFTEKGRIVLSGALTDGGGFVYTVADTGIGMTPTQIKIALQPFGQIQNALTRAQPGTGLGLPLSDRMVRMHGGWLEIRSTPGQGTSVSVHLPPSRVIGGYKAAANEK</sequence>
<dbReference type="GO" id="GO:0000155">
    <property type="term" value="F:phosphorelay sensor kinase activity"/>
    <property type="evidence" value="ECO:0007669"/>
    <property type="project" value="InterPro"/>
</dbReference>
<proteinExistence type="predicted"/>
<keyword evidence="8" id="KW-0067">ATP-binding</keyword>
<evidence type="ECO:0000256" key="6">
    <source>
        <dbReference type="ARBA" id="ARBA00022741"/>
    </source>
</evidence>
<dbReference type="PRINTS" id="PR00344">
    <property type="entry name" value="BCTRLSENSOR"/>
</dbReference>
<dbReference type="OrthoDB" id="6115735at2"/>
<dbReference type="Pfam" id="PF00512">
    <property type="entry name" value="HisKA"/>
    <property type="match status" value="1"/>
</dbReference>
<keyword evidence="7" id="KW-0418">Kinase</keyword>
<evidence type="ECO:0000256" key="2">
    <source>
        <dbReference type="ARBA" id="ARBA00004370"/>
    </source>
</evidence>
<dbReference type="Gene3D" id="1.10.287.130">
    <property type="match status" value="1"/>
</dbReference>
<comment type="subcellular location">
    <subcellularLocation>
        <location evidence="2">Membrane</location>
    </subcellularLocation>
</comment>
<keyword evidence="11" id="KW-1133">Transmembrane helix</keyword>
<dbReference type="PANTHER" id="PTHR43047">
    <property type="entry name" value="TWO-COMPONENT HISTIDINE PROTEIN KINASE"/>
    <property type="match status" value="1"/>
</dbReference>
<evidence type="ECO:0000256" key="11">
    <source>
        <dbReference type="SAM" id="Phobius"/>
    </source>
</evidence>
<dbReference type="InterPro" id="IPR036097">
    <property type="entry name" value="HisK_dim/P_sf"/>
</dbReference>
<dbReference type="Proteomes" id="UP000317496">
    <property type="component" value="Chromosome"/>
</dbReference>
<dbReference type="KEGG" id="fer:FNB15_19060"/>
<evidence type="ECO:0000256" key="7">
    <source>
        <dbReference type="ARBA" id="ARBA00022777"/>
    </source>
</evidence>
<keyword evidence="9" id="KW-0902">Two-component regulatory system</keyword>
<keyword evidence="14" id="KW-1185">Reference proteome</keyword>
<keyword evidence="11" id="KW-0812">Transmembrane</keyword>
<evidence type="ECO:0000256" key="10">
    <source>
        <dbReference type="ARBA" id="ARBA00023136"/>
    </source>
</evidence>
<dbReference type="FunFam" id="1.10.287.130:FF:000038">
    <property type="entry name" value="Sensory transduction histidine kinase"/>
    <property type="match status" value="1"/>
</dbReference>
<dbReference type="AlphaFoldDB" id="A0A516H629"/>
<evidence type="ECO:0000256" key="4">
    <source>
        <dbReference type="ARBA" id="ARBA00022553"/>
    </source>
</evidence>
<dbReference type="GO" id="GO:0009927">
    <property type="term" value="F:histidine phosphotransfer kinase activity"/>
    <property type="evidence" value="ECO:0007669"/>
    <property type="project" value="TreeGrafter"/>
</dbReference>
<dbReference type="SUPFAM" id="SSF47384">
    <property type="entry name" value="Homodimeric domain of signal transducing histidine kinase"/>
    <property type="match status" value="1"/>
</dbReference>
<keyword evidence="4" id="KW-0597">Phosphoprotein</keyword>
<reference evidence="13 14" key="1">
    <citation type="submission" date="2019-07" db="EMBL/GenBank/DDBJ databases">
        <title>Genome sequencing for Ferrovibrio sp. K5.</title>
        <authorList>
            <person name="Park S.-J."/>
        </authorList>
    </citation>
    <scope>NUCLEOTIDE SEQUENCE [LARGE SCALE GENOMIC DNA]</scope>
    <source>
        <strain evidence="13 14">K5</strain>
    </source>
</reference>
<feature type="transmembrane region" description="Helical" evidence="11">
    <location>
        <begin position="7"/>
        <end position="25"/>
    </location>
</feature>
<dbReference type="EC" id="2.7.13.3" evidence="3"/>